<dbReference type="EMBL" id="JBHRSE010000003">
    <property type="protein sequence ID" value="MFC3022315.1"/>
    <property type="molecule type" value="Genomic_DNA"/>
</dbReference>
<keyword evidence="7 10" id="KW-0560">Oxidoreductase</keyword>
<dbReference type="InterPro" id="IPR008927">
    <property type="entry name" value="6-PGluconate_DH-like_C_sf"/>
</dbReference>
<dbReference type="InterPro" id="IPR003710">
    <property type="entry name" value="ApbA"/>
</dbReference>
<accession>A0ABV7C304</accession>
<evidence type="ECO:0000256" key="3">
    <source>
        <dbReference type="ARBA" id="ARBA00013014"/>
    </source>
</evidence>
<evidence type="ECO:0000256" key="8">
    <source>
        <dbReference type="ARBA" id="ARBA00032024"/>
    </source>
</evidence>
<evidence type="ECO:0000259" key="12">
    <source>
        <dbReference type="Pfam" id="PF08546"/>
    </source>
</evidence>
<dbReference type="InterPro" id="IPR050838">
    <property type="entry name" value="Ketopantoate_reductase"/>
</dbReference>
<dbReference type="PANTHER" id="PTHR43765:SF2">
    <property type="entry name" value="2-DEHYDROPANTOATE 2-REDUCTASE"/>
    <property type="match status" value="1"/>
</dbReference>
<dbReference type="RefSeq" id="WP_123015484.1">
    <property type="nucleotide sequence ID" value="NZ_AP024911.1"/>
</dbReference>
<dbReference type="Gene3D" id="3.40.50.720">
    <property type="entry name" value="NAD(P)-binding Rossmann-like Domain"/>
    <property type="match status" value="1"/>
</dbReference>
<organism evidence="13 14">
    <name type="scientific">Vibrio zhugei</name>
    <dbReference type="NCBI Taxonomy" id="2479546"/>
    <lineage>
        <taxon>Bacteria</taxon>
        <taxon>Pseudomonadati</taxon>
        <taxon>Pseudomonadota</taxon>
        <taxon>Gammaproteobacteria</taxon>
        <taxon>Vibrionales</taxon>
        <taxon>Vibrionaceae</taxon>
        <taxon>Vibrio</taxon>
    </lineage>
</organism>
<dbReference type="Gene3D" id="1.10.1040.10">
    <property type="entry name" value="N-(1-d-carboxylethyl)-l-norvaline Dehydrogenase, domain 2"/>
    <property type="match status" value="1"/>
</dbReference>
<dbReference type="SUPFAM" id="SSF48179">
    <property type="entry name" value="6-phosphogluconate dehydrogenase C-terminal domain-like"/>
    <property type="match status" value="1"/>
</dbReference>
<sequence>MNIVVVGPGAIGSLWACYLHQAGHNVSAWSRHPQHSRLLSLSSPVSPITVNATLRHNDMDAVHHADVILVTTKAHHVADALAPLLAHLHSDTLLLFIHNGMGALEPLMDTLADYPLLQAITTHGAMKPSPQQVIHTGLGRTDLGALNLKGRACQFMAEVLHHALPEVTWHPSLELPLWKKLAINCVINPLTAIHNLRNGDLQAAAYSETIYGIIQEVVMVMNACGVDLEQEALRQDVYEVIARTAHNYSSMHQDLTHQRESEIDFINGYVLAQARRHRIPVPYNRELWQTVKQLEHRGSHA</sequence>
<evidence type="ECO:0000256" key="7">
    <source>
        <dbReference type="ARBA" id="ARBA00023002"/>
    </source>
</evidence>
<evidence type="ECO:0000256" key="9">
    <source>
        <dbReference type="ARBA" id="ARBA00048793"/>
    </source>
</evidence>
<dbReference type="Pfam" id="PF08546">
    <property type="entry name" value="ApbA_C"/>
    <property type="match status" value="1"/>
</dbReference>
<keyword evidence="5 10" id="KW-0566">Pantothenate biosynthesis</keyword>
<dbReference type="InterPro" id="IPR013332">
    <property type="entry name" value="KPR_N"/>
</dbReference>
<comment type="pathway">
    <text evidence="1 10">Cofactor biosynthesis; (R)-pantothenate biosynthesis; (R)-pantoate from 3-methyl-2-oxobutanoate: step 2/2.</text>
</comment>
<dbReference type="InterPro" id="IPR036291">
    <property type="entry name" value="NAD(P)-bd_dom_sf"/>
</dbReference>
<evidence type="ECO:0000256" key="1">
    <source>
        <dbReference type="ARBA" id="ARBA00004994"/>
    </source>
</evidence>
<dbReference type="Proteomes" id="UP001595384">
    <property type="component" value="Unassembled WGS sequence"/>
</dbReference>
<evidence type="ECO:0000256" key="5">
    <source>
        <dbReference type="ARBA" id="ARBA00022655"/>
    </source>
</evidence>
<comment type="caution">
    <text evidence="13">The sequence shown here is derived from an EMBL/GenBank/DDBJ whole genome shotgun (WGS) entry which is preliminary data.</text>
</comment>
<dbReference type="NCBIfam" id="TIGR00745">
    <property type="entry name" value="apbA_panE"/>
    <property type="match status" value="1"/>
</dbReference>
<evidence type="ECO:0000313" key="14">
    <source>
        <dbReference type="Proteomes" id="UP001595384"/>
    </source>
</evidence>
<evidence type="ECO:0000256" key="6">
    <source>
        <dbReference type="ARBA" id="ARBA00022857"/>
    </source>
</evidence>
<dbReference type="SUPFAM" id="SSF51735">
    <property type="entry name" value="NAD(P)-binding Rossmann-fold domains"/>
    <property type="match status" value="1"/>
</dbReference>
<dbReference type="InterPro" id="IPR013752">
    <property type="entry name" value="KPA_reductase"/>
</dbReference>
<reference evidence="14" key="1">
    <citation type="journal article" date="2019" name="Int. J. Syst. Evol. Microbiol.">
        <title>The Global Catalogue of Microorganisms (GCM) 10K type strain sequencing project: providing services to taxonomists for standard genome sequencing and annotation.</title>
        <authorList>
            <consortium name="The Broad Institute Genomics Platform"/>
            <consortium name="The Broad Institute Genome Sequencing Center for Infectious Disease"/>
            <person name="Wu L."/>
            <person name="Ma J."/>
        </authorList>
    </citation>
    <scope>NUCLEOTIDE SEQUENCE [LARGE SCALE GENOMIC DNA]</scope>
    <source>
        <strain evidence="14">KCTC 62784</strain>
    </source>
</reference>
<evidence type="ECO:0000259" key="11">
    <source>
        <dbReference type="Pfam" id="PF02558"/>
    </source>
</evidence>
<comment type="catalytic activity">
    <reaction evidence="9 10">
        <text>(R)-pantoate + NADP(+) = 2-dehydropantoate + NADPH + H(+)</text>
        <dbReference type="Rhea" id="RHEA:16233"/>
        <dbReference type="ChEBI" id="CHEBI:11561"/>
        <dbReference type="ChEBI" id="CHEBI:15378"/>
        <dbReference type="ChEBI" id="CHEBI:15980"/>
        <dbReference type="ChEBI" id="CHEBI:57783"/>
        <dbReference type="ChEBI" id="CHEBI:58349"/>
        <dbReference type="EC" id="1.1.1.169"/>
    </reaction>
</comment>
<protein>
    <recommendedName>
        <fullName evidence="4 10">2-dehydropantoate 2-reductase</fullName>
        <ecNumber evidence="3 10">1.1.1.169</ecNumber>
    </recommendedName>
    <alternativeName>
        <fullName evidence="8 10">Ketopantoate reductase</fullName>
    </alternativeName>
</protein>
<proteinExistence type="inferred from homology"/>
<dbReference type="InterPro" id="IPR013328">
    <property type="entry name" value="6PGD_dom2"/>
</dbReference>
<dbReference type="GO" id="GO:0008677">
    <property type="term" value="F:2-dehydropantoate 2-reductase activity"/>
    <property type="evidence" value="ECO:0007669"/>
    <property type="project" value="UniProtKB-EC"/>
</dbReference>
<dbReference type="EC" id="1.1.1.169" evidence="3 10"/>
<evidence type="ECO:0000256" key="4">
    <source>
        <dbReference type="ARBA" id="ARBA00019465"/>
    </source>
</evidence>
<dbReference type="PANTHER" id="PTHR43765">
    <property type="entry name" value="2-DEHYDROPANTOATE 2-REDUCTASE-RELATED"/>
    <property type="match status" value="1"/>
</dbReference>
<gene>
    <name evidence="13" type="primary">panE</name>
    <name evidence="13" type="ORF">ACFODT_00405</name>
</gene>
<dbReference type="NCBIfam" id="NF005087">
    <property type="entry name" value="PRK06522.1-1"/>
    <property type="match status" value="1"/>
</dbReference>
<keyword evidence="6 10" id="KW-0521">NADP</keyword>
<dbReference type="Pfam" id="PF02558">
    <property type="entry name" value="ApbA"/>
    <property type="match status" value="1"/>
</dbReference>
<evidence type="ECO:0000313" key="13">
    <source>
        <dbReference type="EMBL" id="MFC3022315.1"/>
    </source>
</evidence>
<evidence type="ECO:0000256" key="2">
    <source>
        <dbReference type="ARBA" id="ARBA00007870"/>
    </source>
</evidence>
<keyword evidence="14" id="KW-1185">Reference proteome</keyword>
<comment type="function">
    <text evidence="10">Catalyzes the NADPH-dependent reduction of ketopantoate into pantoic acid.</text>
</comment>
<feature type="domain" description="Ketopantoate reductase N-terminal" evidence="11">
    <location>
        <begin position="3"/>
        <end position="146"/>
    </location>
</feature>
<feature type="domain" description="Ketopantoate reductase C-terminal" evidence="12">
    <location>
        <begin position="177"/>
        <end position="295"/>
    </location>
</feature>
<name>A0ABV7C304_9VIBR</name>
<evidence type="ECO:0000256" key="10">
    <source>
        <dbReference type="RuleBase" id="RU362068"/>
    </source>
</evidence>
<comment type="similarity">
    <text evidence="2 10">Belongs to the ketopantoate reductase family.</text>
</comment>